<dbReference type="EMBL" id="CAJNRG010015664">
    <property type="protein sequence ID" value="CAF2177692.1"/>
    <property type="molecule type" value="Genomic_DNA"/>
</dbReference>
<feature type="region of interest" description="Disordered" evidence="1">
    <location>
        <begin position="724"/>
        <end position="755"/>
    </location>
</feature>
<comment type="caution">
    <text evidence="4">The sequence shown here is derived from an EMBL/GenBank/DDBJ whole genome shotgun (WGS) entry which is preliminary data.</text>
</comment>
<evidence type="ECO:0000259" key="2">
    <source>
        <dbReference type="Pfam" id="PF13519"/>
    </source>
</evidence>
<feature type="region of interest" description="Disordered" evidence="1">
    <location>
        <begin position="675"/>
        <end position="702"/>
    </location>
</feature>
<dbReference type="FunFam" id="3.40.50.410:FF:000010">
    <property type="entry name" value="Integrator complex subunit 6 like"/>
    <property type="match status" value="1"/>
</dbReference>
<accession>A0A816YTY1</accession>
<protein>
    <recommendedName>
        <fullName evidence="6">Integrator complex subunit 6</fullName>
    </recommendedName>
</protein>
<feature type="domain" description="VWFA" evidence="2">
    <location>
        <begin position="41"/>
        <end position="169"/>
    </location>
</feature>
<dbReference type="PANTHER" id="PTHR12957:SF2">
    <property type="entry name" value="INTEGRATOR COMPLEX SUBUNIT 6"/>
    <property type="match status" value="1"/>
</dbReference>
<dbReference type="InterPro" id="IPR036465">
    <property type="entry name" value="vWFA_dom_sf"/>
</dbReference>
<dbReference type="Gene3D" id="3.40.50.410">
    <property type="entry name" value="von Willebrand factor, type A domain"/>
    <property type="match status" value="1"/>
</dbReference>
<dbReference type="SUPFAM" id="SSF53300">
    <property type="entry name" value="vWA-like"/>
    <property type="match status" value="1"/>
</dbReference>
<dbReference type="InterPro" id="IPR057413">
    <property type="entry name" value="Beta-barrel_INTS6"/>
</dbReference>
<proteinExistence type="predicted"/>
<sequence>MLREYTRQQAASPIVRTTLNGLSSMELTHISQLNQLEMPVVIFLLDNSASMNQMTHLGTTLFDIGKGAIEQFLKIRQRDAAAARTDRYMLLTLDEPPLNVKVGWKEPMTVFTNQLKSLEATGLTQMGSAIKQGFDLLNLNRHAADHDTYGCGRFPHLLEPSIIIVITDKQKLTTLAGVQNEINIPMNTGPLGSELTKEPFRWDQRLFAIVLALSATASSLVSLGNPNNAAVTGLTDIQANQFIPAAIDQPITAMCDVTGGRSYLITSQRALLQCLESLVQKIQIGVVVNLEKVISEGDNERCSWHSCRKMIMIPRSVPKTEKTEYNWPIPEDYWPTAAMLSLPSRSAHALIKFQTAPCATVTDKFPFDKYELEPSPLTQYILERRQPTMAWPVFVQGSSRPGSTELGLPFGYLKASTNLTSVNLYVMPYNYPELSTLLNELNKSHGSTVSRTWQNRFDAYLRTIPPYYITPLRRVLTRKQLQFVFESFDKQNPAQPTILLSPQMLGYLKKIRSQAKSELDQWPPMQEKPPPLIHLLPLRPDLLFDKTSSSSVDLHEPGDDSIHNNFVLQSKSNSKQQQPLQLYLNVFDIPRPQLLDVVIKLRRHLLQNSNNYEIQDEDALHSVPIKEMSNYDEYPRATSQIAPLREIDAQPVRQHVFGNPFKVNKPIDEIDELVGSSAVSQPQQATSRKRSQLESTLTSGIGGMKKKRTPLVLKNYVYRRHLSIGSGGGNSGPPSPAISTTSTDDESDNESIINNNSMNHFSFDIGTVLDDDRRRLIKKYREIKKKVKLLFRRQADQEVLTLLDTFNSSNEYKLTLINELLYECQRLNPSFESRLIQYKINIVTESTLREDEPSSSSSSIILDDYM</sequence>
<dbReference type="GO" id="GO:0032039">
    <property type="term" value="C:integrator complex"/>
    <property type="evidence" value="ECO:0007669"/>
    <property type="project" value="TreeGrafter"/>
</dbReference>
<dbReference type="Proteomes" id="UP000663887">
    <property type="component" value="Unassembled WGS sequence"/>
</dbReference>
<dbReference type="Pfam" id="PF13519">
    <property type="entry name" value="VWA_2"/>
    <property type="match status" value="1"/>
</dbReference>
<dbReference type="AlphaFoldDB" id="A0A816YTY1"/>
<evidence type="ECO:0000259" key="3">
    <source>
        <dbReference type="Pfam" id="PF25462"/>
    </source>
</evidence>
<evidence type="ECO:0000313" key="4">
    <source>
        <dbReference type="EMBL" id="CAF2177692.1"/>
    </source>
</evidence>
<dbReference type="InterPro" id="IPR051113">
    <property type="entry name" value="Integrator_subunit6"/>
</dbReference>
<evidence type="ECO:0008006" key="6">
    <source>
        <dbReference type="Google" id="ProtNLM"/>
    </source>
</evidence>
<reference evidence="4" key="1">
    <citation type="submission" date="2021-02" db="EMBL/GenBank/DDBJ databases">
        <authorList>
            <person name="Nowell W R."/>
        </authorList>
    </citation>
    <scope>NUCLEOTIDE SEQUENCE</scope>
</reference>
<dbReference type="Pfam" id="PF25462">
    <property type="entry name" value="Beta-barrel_INTS6"/>
    <property type="match status" value="1"/>
</dbReference>
<evidence type="ECO:0000256" key="1">
    <source>
        <dbReference type="SAM" id="MobiDB-lite"/>
    </source>
</evidence>
<feature type="compositionally biased region" description="Polar residues" evidence="1">
    <location>
        <begin position="677"/>
        <end position="686"/>
    </location>
</feature>
<dbReference type="InterPro" id="IPR002035">
    <property type="entry name" value="VWF_A"/>
</dbReference>
<evidence type="ECO:0000313" key="5">
    <source>
        <dbReference type="Proteomes" id="UP000663887"/>
    </source>
</evidence>
<name>A0A816YTY1_9BILA</name>
<organism evidence="4 5">
    <name type="scientific">Rotaria magnacalcarata</name>
    <dbReference type="NCBI Taxonomy" id="392030"/>
    <lineage>
        <taxon>Eukaryota</taxon>
        <taxon>Metazoa</taxon>
        <taxon>Spiralia</taxon>
        <taxon>Gnathifera</taxon>
        <taxon>Rotifera</taxon>
        <taxon>Eurotatoria</taxon>
        <taxon>Bdelloidea</taxon>
        <taxon>Philodinida</taxon>
        <taxon>Philodinidae</taxon>
        <taxon>Rotaria</taxon>
    </lineage>
</organism>
<gene>
    <name evidence="4" type="ORF">XDN619_LOCUS31564</name>
</gene>
<dbReference type="GO" id="GO:0034472">
    <property type="term" value="P:snRNA 3'-end processing"/>
    <property type="evidence" value="ECO:0007669"/>
    <property type="project" value="TreeGrafter"/>
</dbReference>
<feature type="domain" description="Integrator complex subunit 6-like beta-barrel" evidence="3">
    <location>
        <begin position="302"/>
        <end position="442"/>
    </location>
</feature>
<dbReference type="PANTHER" id="PTHR12957">
    <property type="entry name" value="DEAD/H BOX POLYPEPTIDE 26/DICE1-RELATED"/>
    <property type="match status" value="1"/>
</dbReference>